<name>A0A5S4EHF9_9PROT</name>
<comment type="caution">
    <text evidence="2">The sequence shown here is derived from an EMBL/GenBank/DDBJ whole genome shotgun (WGS) entry which is preliminary data.</text>
</comment>
<keyword evidence="3" id="KW-1185">Reference proteome</keyword>
<reference evidence="2 3" key="1">
    <citation type="submission" date="2019-04" db="EMBL/GenBank/DDBJ databases">
        <title>A novel phosphate-accumulating bacterium identified in bioreactor for phosphate removal from wastewater.</title>
        <authorList>
            <person name="Kotlyarov R.Y."/>
            <person name="Beletsky A.V."/>
            <person name="Kallistova A.Y."/>
            <person name="Dorofeev A.G."/>
            <person name="Nikolaev Y.Y."/>
            <person name="Pimenov N.V."/>
            <person name="Ravin N.V."/>
            <person name="Mardanov A.V."/>
        </authorList>
    </citation>
    <scope>NUCLEOTIDE SEQUENCE [LARGE SCALE GENOMIC DNA]</scope>
    <source>
        <strain evidence="2 3">Bin19</strain>
    </source>
</reference>
<sequence length="99" mass="10561">MTGVAVGQQQREEGVGQPEHRQREADDAEQGERGECQRLADHRLARQHEVGDQVGQREAATLQGEAVLGKASSSRRGRACCASISIRRGSRAALLAAAA</sequence>
<evidence type="ECO:0000313" key="3">
    <source>
        <dbReference type="Proteomes" id="UP000306324"/>
    </source>
</evidence>
<feature type="region of interest" description="Disordered" evidence="1">
    <location>
        <begin position="1"/>
        <end position="33"/>
    </location>
</feature>
<organism evidence="2 3">
    <name type="scientific">Candidatus Accumulibacter phosphatis</name>
    <dbReference type="NCBI Taxonomy" id="327160"/>
    <lineage>
        <taxon>Bacteria</taxon>
        <taxon>Pseudomonadati</taxon>
        <taxon>Pseudomonadota</taxon>
        <taxon>Betaproteobacteria</taxon>
        <taxon>Candidatus Accumulibacter</taxon>
    </lineage>
</organism>
<gene>
    <name evidence="2" type="ORF">ACCUM_3254</name>
</gene>
<accession>A0A5S4EHF9</accession>
<dbReference type="AlphaFoldDB" id="A0A5S4EHF9"/>
<evidence type="ECO:0000313" key="2">
    <source>
        <dbReference type="EMBL" id="TMQ74738.1"/>
    </source>
</evidence>
<dbReference type="Proteomes" id="UP000306324">
    <property type="component" value="Unassembled WGS sequence"/>
</dbReference>
<proteinExistence type="predicted"/>
<protein>
    <submittedName>
        <fullName evidence="2">Uncharacterized protein</fullName>
    </submittedName>
</protein>
<feature type="compositionally biased region" description="Basic and acidic residues" evidence="1">
    <location>
        <begin position="10"/>
        <end position="33"/>
    </location>
</feature>
<dbReference type="EMBL" id="SWAD01000157">
    <property type="protein sequence ID" value="TMQ74738.1"/>
    <property type="molecule type" value="Genomic_DNA"/>
</dbReference>
<evidence type="ECO:0000256" key="1">
    <source>
        <dbReference type="SAM" id="MobiDB-lite"/>
    </source>
</evidence>